<evidence type="ECO:0000256" key="1">
    <source>
        <dbReference type="SAM" id="MobiDB-lite"/>
    </source>
</evidence>
<feature type="non-terminal residue" evidence="2">
    <location>
        <position position="104"/>
    </location>
</feature>
<sequence length="104" mass="10388">KSVEVTFTGNDGTEQTVTASKKDDGTWELDAPVEGVALDPASGKVTLDEGAVKDGSAVTAKANDGTQDSAPVTVTAKDVTAPDAPTATAEENGDVSVTPPADDV</sequence>
<name>A0A5W5XCS0_SALAB</name>
<dbReference type="AlphaFoldDB" id="A0A5W5XCS0"/>
<accession>A0A5W5XCS0</accession>
<feature type="compositionally biased region" description="Low complexity" evidence="1">
    <location>
        <begin position="75"/>
        <end position="89"/>
    </location>
</feature>
<reference evidence="2" key="1">
    <citation type="submission" date="2018-07" db="EMBL/GenBank/DDBJ databases">
        <authorList>
            <person name="Ashton P.M."/>
            <person name="Dallman T."/>
            <person name="Nair S."/>
            <person name="De Pinna E."/>
            <person name="Peters T."/>
            <person name="Grant K."/>
        </authorList>
    </citation>
    <scope>NUCLEOTIDE SEQUENCE</scope>
    <source>
        <strain evidence="2">244393</strain>
    </source>
</reference>
<feature type="non-terminal residue" evidence="2">
    <location>
        <position position="1"/>
    </location>
</feature>
<proteinExistence type="predicted"/>
<dbReference type="EMBL" id="AAHKWR010000078">
    <property type="protein sequence ID" value="EBX3198888.1"/>
    <property type="molecule type" value="Genomic_DNA"/>
</dbReference>
<organism evidence="2">
    <name type="scientific">Salmonella abony</name>
    <dbReference type="NCBI Taxonomy" id="29482"/>
    <lineage>
        <taxon>Bacteria</taxon>
        <taxon>Pseudomonadati</taxon>
        <taxon>Pseudomonadota</taxon>
        <taxon>Gammaproteobacteria</taxon>
        <taxon>Enterobacterales</taxon>
        <taxon>Enterobacteriaceae</taxon>
        <taxon>Salmonella</taxon>
    </lineage>
</organism>
<evidence type="ECO:0000313" key="2">
    <source>
        <dbReference type="EMBL" id="EBX3198888.1"/>
    </source>
</evidence>
<feature type="compositionally biased region" description="Polar residues" evidence="1">
    <location>
        <begin position="1"/>
        <end position="19"/>
    </location>
</feature>
<protein>
    <submittedName>
        <fullName evidence="2">Cell wall anchor protein</fullName>
    </submittedName>
</protein>
<feature type="region of interest" description="Disordered" evidence="1">
    <location>
        <begin position="58"/>
        <end position="104"/>
    </location>
</feature>
<comment type="caution">
    <text evidence="2">The sequence shown here is derived from an EMBL/GenBank/DDBJ whole genome shotgun (WGS) entry which is preliminary data.</text>
</comment>
<feature type="region of interest" description="Disordered" evidence="1">
    <location>
        <begin position="1"/>
        <end position="21"/>
    </location>
</feature>
<gene>
    <name evidence="2" type="ORF">DRT89_25750</name>
</gene>